<dbReference type="GO" id="GO:0051536">
    <property type="term" value="F:iron-sulfur cluster binding"/>
    <property type="evidence" value="ECO:0007669"/>
    <property type="project" value="UniProtKB-KW"/>
</dbReference>
<keyword evidence="8" id="KW-1185">Reference proteome</keyword>
<organism evidence="7 8">
    <name type="scientific">Methylobacterium frigidaeris</name>
    <dbReference type="NCBI Taxonomy" id="2038277"/>
    <lineage>
        <taxon>Bacteria</taxon>
        <taxon>Pseudomonadati</taxon>
        <taxon>Pseudomonadota</taxon>
        <taxon>Alphaproteobacteria</taxon>
        <taxon>Hyphomicrobiales</taxon>
        <taxon>Methylobacteriaceae</taxon>
        <taxon>Methylobacterium</taxon>
    </lineage>
</organism>
<evidence type="ECO:0000256" key="4">
    <source>
        <dbReference type="ARBA" id="ARBA00023004"/>
    </source>
</evidence>
<dbReference type="Gene3D" id="3.30.70.20">
    <property type="match status" value="1"/>
</dbReference>
<evidence type="ECO:0000313" key="8">
    <source>
        <dbReference type="Proteomes" id="UP001055286"/>
    </source>
</evidence>
<dbReference type="PANTHER" id="PTHR36923">
    <property type="entry name" value="FERREDOXIN"/>
    <property type="match status" value="1"/>
</dbReference>
<dbReference type="Proteomes" id="UP001055286">
    <property type="component" value="Unassembled WGS sequence"/>
</dbReference>
<keyword evidence="4" id="KW-0408">Iron</keyword>
<name>A0AA37H942_9HYPH</name>
<feature type="region of interest" description="Disordered" evidence="6">
    <location>
        <begin position="1"/>
        <end position="24"/>
    </location>
</feature>
<reference evidence="7" key="2">
    <citation type="submission" date="2021-08" db="EMBL/GenBank/DDBJ databases">
        <authorList>
            <person name="Tani A."/>
            <person name="Ola A."/>
            <person name="Ogura Y."/>
            <person name="Katsura K."/>
            <person name="Hayashi T."/>
        </authorList>
    </citation>
    <scope>NUCLEOTIDE SEQUENCE</scope>
    <source>
        <strain evidence="7">JCM 32048</strain>
    </source>
</reference>
<sequence length="102" mass="10997">MLPDRAAASPEPGRAAAVLPPDTGKLAGESWMRVVVDLNRCQAYAQCCYAAPERFVLRGDEILVYDPAPPASDRAAVDRAVQACPVRAIRVEHEDAPTERPA</sequence>
<evidence type="ECO:0000256" key="1">
    <source>
        <dbReference type="ARBA" id="ARBA00022448"/>
    </source>
</evidence>
<dbReference type="GO" id="GO:0046872">
    <property type="term" value="F:metal ion binding"/>
    <property type="evidence" value="ECO:0007669"/>
    <property type="project" value="UniProtKB-KW"/>
</dbReference>
<evidence type="ECO:0000313" key="7">
    <source>
        <dbReference type="EMBL" id="GJD61279.1"/>
    </source>
</evidence>
<proteinExistence type="predicted"/>
<comment type="caution">
    <text evidence="7">The sequence shown here is derived from an EMBL/GenBank/DDBJ whole genome shotgun (WGS) entry which is preliminary data.</text>
</comment>
<evidence type="ECO:0000256" key="2">
    <source>
        <dbReference type="ARBA" id="ARBA00022723"/>
    </source>
</evidence>
<dbReference type="AlphaFoldDB" id="A0AA37H942"/>
<evidence type="ECO:0000256" key="3">
    <source>
        <dbReference type="ARBA" id="ARBA00022982"/>
    </source>
</evidence>
<dbReference type="Pfam" id="PF13459">
    <property type="entry name" value="Fer4_15"/>
    <property type="match status" value="1"/>
</dbReference>
<accession>A0AA37H942</accession>
<dbReference type="SUPFAM" id="SSF54862">
    <property type="entry name" value="4Fe-4S ferredoxins"/>
    <property type="match status" value="1"/>
</dbReference>
<dbReference type="InterPro" id="IPR051269">
    <property type="entry name" value="Fe-S_cluster_ET"/>
</dbReference>
<feature type="compositionally biased region" description="Low complexity" evidence="6">
    <location>
        <begin position="1"/>
        <end position="17"/>
    </location>
</feature>
<dbReference type="EMBL" id="BPQJ01000005">
    <property type="protein sequence ID" value="GJD61279.1"/>
    <property type="molecule type" value="Genomic_DNA"/>
</dbReference>
<evidence type="ECO:0000256" key="5">
    <source>
        <dbReference type="ARBA" id="ARBA00023014"/>
    </source>
</evidence>
<keyword evidence="1" id="KW-0813">Transport</keyword>
<dbReference type="PANTHER" id="PTHR36923:SF3">
    <property type="entry name" value="FERREDOXIN"/>
    <property type="match status" value="1"/>
</dbReference>
<keyword evidence="5" id="KW-0411">Iron-sulfur</keyword>
<keyword evidence="2" id="KW-0479">Metal-binding</keyword>
<evidence type="ECO:0000256" key="6">
    <source>
        <dbReference type="SAM" id="MobiDB-lite"/>
    </source>
</evidence>
<reference evidence="7" key="1">
    <citation type="journal article" date="2016" name="Front. Microbiol.">
        <title>Genome Sequence of the Piezophilic, Mesophilic Sulfate-Reducing Bacterium Desulfovibrio indicus J2T.</title>
        <authorList>
            <person name="Cao J."/>
            <person name="Maignien L."/>
            <person name="Shao Z."/>
            <person name="Alain K."/>
            <person name="Jebbar M."/>
        </authorList>
    </citation>
    <scope>NUCLEOTIDE SEQUENCE</scope>
    <source>
        <strain evidence="7">JCM 32048</strain>
    </source>
</reference>
<keyword evidence="3" id="KW-0249">Electron transport</keyword>
<evidence type="ECO:0008006" key="9">
    <source>
        <dbReference type="Google" id="ProtNLM"/>
    </source>
</evidence>
<gene>
    <name evidence="7" type="ORF">MPEAHAMD_1419</name>
</gene>
<protein>
    <recommendedName>
        <fullName evidence="9">Ferredoxin</fullName>
    </recommendedName>
</protein>